<dbReference type="EMBL" id="CP029551">
    <property type="protein sequence ID" value="AWN35121.1"/>
    <property type="molecule type" value="Genomic_DNA"/>
</dbReference>
<organism evidence="2 3">
    <name type="scientific">Methylobacterium radiodurans</name>
    <dbReference type="NCBI Taxonomy" id="2202828"/>
    <lineage>
        <taxon>Bacteria</taxon>
        <taxon>Pseudomonadati</taxon>
        <taxon>Pseudomonadota</taxon>
        <taxon>Alphaproteobacteria</taxon>
        <taxon>Hyphomicrobiales</taxon>
        <taxon>Methylobacteriaceae</taxon>
        <taxon>Methylobacterium</taxon>
    </lineage>
</organism>
<dbReference type="RefSeq" id="WP_109950252.1">
    <property type="nucleotide sequence ID" value="NZ_CP029551.1"/>
</dbReference>
<name>A0A2U8VNV6_9HYPH</name>
<dbReference type="PANTHER" id="PTHR42923:SF47">
    <property type="entry name" value="BLR3003 PROTEIN"/>
    <property type="match status" value="1"/>
</dbReference>
<dbReference type="Gene3D" id="3.90.660.50">
    <property type="match status" value="1"/>
</dbReference>
<evidence type="ECO:0000313" key="3">
    <source>
        <dbReference type="Proteomes" id="UP000246058"/>
    </source>
</evidence>
<dbReference type="InterPro" id="IPR002937">
    <property type="entry name" value="Amino_oxidase"/>
</dbReference>
<feature type="domain" description="Amine oxidase" evidence="1">
    <location>
        <begin position="12"/>
        <end position="414"/>
    </location>
</feature>
<dbReference type="SUPFAM" id="SSF51905">
    <property type="entry name" value="FAD/NAD(P)-binding domain"/>
    <property type="match status" value="1"/>
</dbReference>
<dbReference type="InterPro" id="IPR050464">
    <property type="entry name" value="Zeta_carotene_desat/Oxidored"/>
</dbReference>
<dbReference type="NCBIfam" id="TIGR03467">
    <property type="entry name" value="HpnE"/>
    <property type="match status" value="1"/>
</dbReference>
<dbReference type="OrthoDB" id="7849608at2"/>
<evidence type="ECO:0000259" key="1">
    <source>
        <dbReference type="Pfam" id="PF01593"/>
    </source>
</evidence>
<accession>A0A2U8VNV6</accession>
<dbReference type="Pfam" id="PF01593">
    <property type="entry name" value="Amino_oxidase"/>
    <property type="match status" value="1"/>
</dbReference>
<dbReference type="InterPro" id="IPR036188">
    <property type="entry name" value="FAD/NAD-bd_sf"/>
</dbReference>
<dbReference type="Gene3D" id="3.50.50.60">
    <property type="entry name" value="FAD/NAD(P)-binding domain"/>
    <property type="match status" value="1"/>
</dbReference>
<dbReference type="InterPro" id="IPR017830">
    <property type="entry name" value="SQase_HpnE"/>
</dbReference>
<dbReference type="Proteomes" id="UP000246058">
    <property type="component" value="Chromosome"/>
</dbReference>
<evidence type="ECO:0000313" key="2">
    <source>
        <dbReference type="EMBL" id="AWN35121.1"/>
    </source>
</evidence>
<dbReference type="AlphaFoldDB" id="A0A2U8VNV6"/>
<dbReference type="KEGG" id="meti:DK427_04655"/>
<reference evidence="2 3" key="1">
    <citation type="submission" date="2018-05" db="EMBL/GenBank/DDBJ databases">
        <title>Complete Genome Sequence of Methylobacterium sp. 17Sr1-43.</title>
        <authorList>
            <person name="Srinivasan S."/>
        </authorList>
    </citation>
    <scope>NUCLEOTIDE SEQUENCE [LARGE SCALE GENOMIC DNA]</scope>
    <source>
        <strain evidence="2 3">17Sr1-43</strain>
    </source>
</reference>
<keyword evidence="3" id="KW-1185">Reference proteome</keyword>
<protein>
    <recommendedName>
        <fullName evidence="1">Amine oxidase domain-containing protein</fullName>
    </recommendedName>
</protein>
<sequence>MQGAVHIVGAGLSGLAAAARLVEAGRPVIVHEASGHAGGRCRSYRDPQLGMTVDNGNHLALSGNGAALAYLDLVGGRSAVVEHASAEFPFIDIAAGTRWTLHINQGRLPWWLLVPRRRVPDSRIVDYPAILRLLSARRDAKVSDVLRCEGPLYERLWRPILLAALNIDPKEADAAMAARVLRETFGLGGGACKPVVAEGGLSKAFVDPALKYLGERGGVVRFNRRLHRLAYEENRVAGLVFDGDVTPLGPKDQVILAVPPKPATDLVPALDAPVEHRGIANIHFRVDRPVGGPRVVGVVNGLADWIFVYPDRISVTVSGTDLSHMGRRDLAYRIWSEVEQVVGFDLATSPNEPPPWQVVRERRATFAATPAAARRRSRTRTEFRNLLVAGDWTDTGLPACIEGAIRSGDAASRVAIEASR</sequence>
<dbReference type="PANTHER" id="PTHR42923">
    <property type="entry name" value="PROTOPORPHYRINOGEN OXIDASE"/>
    <property type="match status" value="1"/>
</dbReference>
<dbReference type="GO" id="GO:0016491">
    <property type="term" value="F:oxidoreductase activity"/>
    <property type="evidence" value="ECO:0007669"/>
    <property type="project" value="InterPro"/>
</dbReference>
<gene>
    <name evidence="2" type="ORF">DK427_04655</name>
</gene>
<proteinExistence type="predicted"/>